<name>A0A1A9WK04_9MUSC</name>
<organism evidence="2 3">
    <name type="scientific">Glossina brevipalpis</name>
    <dbReference type="NCBI Taxonomy" id="37001"/>
    <lineage>
        <taxon>Eukaryota</taxon>
        <taxon>Metazoa</taxon>
        <taxon>Ecdysozoa</taxon>
        <taxon>Arthropoda</taxon>
        <taxon>Hexapoda</taxon>
        <taxon>Insecta</taxon>
        <taxon>Pterygota</taxon>
        <taxon>Neoptera</taxon>
        <taxon>Endopterygota</taxon>
        <taxon>Diptera</taxon>
        <taxon>Brachycera</taxon>
        <taxon>Muscomorpha</taxon>
        <taxon>Hippoboscoidea</taxon>
        <taxon>Glossinidae</taxon>
        <taxon>Glossina</taxon>
    </lineage>
</organism>
<reference evidence="2" key="2">
    <citation type="submission" date="2020-05" db="UniProtKB">
        <authorList>
            <consortium name="EnsemblMetazoa"/>
        </authorList>
    </citation>
    <scope>IDENTIFICATION</scope>
    <source>
        <strain evidence="2">IAEA</strain>
    </source>
</reference>
<dbReference type="AlphaFoldDB" id="A0A1A9WK04"/>
<evidence type="ECO:0000256" key="1">
    <source>
        <dbReference type="SAM" id="MobiDB-lite"/>
    </source>
</evidence>
<keyword evidence="3" id="KW-1185">Reference proteome</keyword>
<dbReference type="EnsemblMetazoa" id="GBRI022532-RA">
    <property type="protein sequence ID" value="GBRI022532-PA"/>
    <property type="gene ID" value="GBRI022532"/>
</dbReference>
<protein>
    <recommendedName>
        <fullName evidence="4">TGF-beta propeptide domain-containing protein</fullName>
    </recommendedName>
</protein>
<feature type="region of interest" description="Disordered" evidence="1">
    <location>
        <begin position="1"/>
        <end position="20"/>
    </location>
</feature>
<sequence length="395" mass="46095">MNAFHGGGGISGSSDESPEYPLHEMAAYPKCNAETSESSWLQDNNVTIQFSHSLFETRRANLNLDSAILRLYKINPNISEETEMTDTDAAETSNKSKRCADPLLDSQIRITVSIVQQLRRNKRGTVERKKRICNTIMLNASKTGWVEIDIKRAIYIWENVSKQQLQNHPQSRLPVLVGWLMIEVHDEEEQPLKPGLFFKPPNCNQADLAIPWDYYRPGTSMPPHATLEVPRYPRIDVKLIGYASFAPMPNNSNKEKEKIYANFISKLYNIPEKASEINENESTTYLAPTADNHLHEATDGEMQPHYQHRRHLKLYEEPIQHQHHYHNSQEQQQEINEEKHHHYHHHHHHHHRLSKQNHDESVILKHVEQKLQHEYQLHLKHQQEQQQHMLTTLVA</sequence>
<feature type="compositionally biased region" description="Basic residues" evidence="1">
    <location>
        <begin position="341"/>
        <end position="355"/>
    </location>
</feature>
<dbReference type="Proteomes" id="UP000091820">
    <property type="component" value="Unassembled WGS sequence"/>
</dbReference>
<feature type="region of interest" description="Disordered" evidence="1">
    <location>
        <begin position="323"/>
        <end position="357"/>
    </location>
</feature>
<proteinExistence type="predicted"/>
<accession>A0A1A9WK04</accession>
<dbReference type="VEuPathDB" id="VectorBase:GBRI022532"/>
<evidence type="ECO:0000313" key="2">
    <source>
        <dbReference type="EnsemblMetazoa" id="GBRI022532-PA"/>
    </source>
</evidence>
<feature type="compositionally biased region" description="Gly residues" evidence="1">
    <location>
        <begin position="1"/>
        <end position="11"/>
    </location>
</feature>
<evidence type="ECO:0008006" key="4">
    <source>
        <dbReference type="Google" id="ProtNLM"/>
    </source>
</evidence>
<reference evidence="3" key="1">
    <citation type="submission" date="2014-03" db="EMBL/GenBank/DDBJ databases">
        <authorList>
            <person name="Aksoy S."/>
            <person name="Warren W."/>
            <person name="Wilson R.K."/>
        </authorList>
    </citation>
    <scope>NUCLEOTIDE SEQUENCE [LARGE SCALE GENOMIC DNA]</scope>
    <source>
        <strain evidence="3">IAEA</strain>
    </source>
</reference>
<evidence type="ECO:0000313" key="3">
    <source>
        <dbReference type="Proteomes" id="UP000091820"/>
    </source>
</evidence>